<reference evidence="2 3" key="1">
    <citation type="submission" date="2020-09" db="EMBL/GenBank/DDBJ databases">
        <title>Pseudoxanthomonas sp. CAU 1598 isolated from sand of Yaerae Beach.</title>
        <authorList>
            <person name="Kim W."/>
        </authorList>
    </citation>
    <scope>NUCLEOTIDE SEQUENCE [LARGE SCALE GENOMIC DNA]</scope>
    <source>
        <strain evidence="2 3">CAU 1598</strain>
    </source>
</reference>
<organism evidence="2 3">
    <name type="scientific">Pseudomarimonas arenosa</name>
    <dbReference type="NCBI Taxonomy" id="2774145"/>
    <lineage>
        <taxon>Bacteria</taxon>
        <taxon>Pseudomonadati</taxon>
        <taxon>Pseudomonadota</taxon>
        <taxon>Gammaproteobacteria</taxon>
        <taxon>Lysobacterales</taxon>
        <taxon>Lysobacteraceae</taxon>
        <taxon>Pseudomarimonas</taxon>
    </lineage>
</organism>
<name>A0AAW3ZFA2_9GAMM</name>
<dbReference type="EMBL" id="JACYTR010000003">
    <property type="protein sequence ID" value="MBD8524573.1"/>
    <property type="molecule type" value="Genomic_DNA"/>
</dbReference>
<protein>
    <recommendedName>
        <fullName evidence="1">DUF8198 domain-containing protein</fullName>
    </recommendedName>
</protein>
<evidence type="ECO:0000259" key="1">
    <source>
        <dbReference type="Pfam" id="PF26621"/>
    </source>
</evidence>
<dbReference type="NCBIfam" id="NF047641">
    <property type="entry name" value="FFLEE_fam"/>
    <property type="match status" value="1"/>
</dbReference>
<evidence type="ECO:0000313" key="3">
    <source>
        <dbReference type="Proteomes" id="UP000613768"/>
    </source>
</evidence>
<gene>
    <name evidence="2" type="ORF">IFO71_02360</name>
</gene>
<proteinExistence type="predicted"/>
<accession>A0AAW3ZFA2</accession>
<feature type="domain" description="DUF8198" evidence="1">
    <location>
        <begin position="22"/>
        <end position="232"/>
    </location>
</feature>
<sequence>MTSRLIDARLLRLLAWNNRARDPESEPANKLAVLPELQRWQAKRLRASFTDFLADPRRCQAAEFFLTDLYGDFDVSRRDRDVERVLPLMRRVLPERLLESAADAIELSVLSHRLDLRMAKALTSLGARKVCDTSYTEAYRHAGLRRLREHQISLIVGLGHNLEQAVSKPLIGHLLRLARTPAKAAGLSELQSFLERGFAAFRALGSARDFVEDIAHRERSVSERLFSGHPRPFEVVPKPPSKTLLR</sequence>
<evidence type="ECO:0000313" key="2">
    <source>
        <dbReference type="EMBL" id="MBD8524573.1"/>
    </source>
</evidence>
<dbReference type="RefSeq" id="WP_192027920.1">
    <property type="nucleotide sequence ID" value="NZ_JACYTR010000003.1"/>
</dbReference>
<dbReference type="InterPro" id="IPR058511">
    <property type="entry name" value="DUF8198"/>
</dbReference>
<dbReference type="Pfam" id="PF26621">
    <property type="entry name" value="DUF8198"/>
    <property type="match status" value="1"/>
</dbReference>
<dbReference type="Proteomes" id="UP000613768">
    <property type="component" value="Unassembled WGS sequence"/>
</dbReference>
<dbReference type="AlphaFoldDB" id="A0AAW3ZFA2"/>
<comment type="caution">
    <text evidence="2">The sequence shown here is derived from an EMBL/GenBank/DDBJ whole genome shotgun (WGS) entry which is preliminary data.</text>
</comment>
<keyword evidence="3" id="KW-1185">Reference proteome</keyword>
<dbReference type="InterPro" id="IPR058063">
    <property type="entry name" value="FFLEE_fam"/>
</dbReference>